<proteinExistence type="inferred from homology"/>
<feature type="chain" id="PRO_5021806493" evidence="6">
    <location>
        <begin position="23"/>
        <end position="593"/>
    </location>
</feature>
<dbReference type="PROSITE" id="PS51257">
    <property type="entry name" value="PROKAR_LIPOPROTEIN"/>
    <property type="match status" value="1"/>
</dbReference>
<keyword evidence="10" id="KW-1185">Reference proteome</keyword>
<name>A0A561Q4N1_9BACT</name>
<dbReference type="AlphaFoldDB" id="A0A561Q4N1"/>
<evidence type="ECO:0000313" key="10">
    <source>
        <dbReference type="Proteomes" id="UP000320811"/>
    </source>
</evidence>
<evidence type="ECO:0000256" key="1">
    <source>
        <dbReference type="ARBA" id="ARBA00004442"/>
    </source>
</evidence>
<protein>
    <submittedName>
        <fullName evidence="9">Putative outer membrane starch-binding protein</fullName>
    </submittedName>
</protein>
<evidence type="ECO:0000259" key="7">
    <source>
        <dbReference type="Pfam" id="PF07980"/>
    </source>
</evidence>
<evidence type="ECO:0000313" key="9">
    <source>
        <dbReference type="EMBL" id="TWF45332.1"/>
    </source>
</evidence>
<keyword evidence="3 6" id="KW-0732">Signal</keyword>
<feature type="domain" description="RagB/SusD" evidence="7">
    <location>
        <begin position="278"/>
        <end position="593"/>
    </location>
</feature>
<dbReference type="InterPro" id="IPR012944">
    <property type="entry name" value="SusD_RagB_dom"/>
</dbReference>
<organism evidence="9 10">
    <name type="scientific">Chitinophaga polysaccharea</name>
    <dbReference type="NCBI Taxonomy" id="1293035"/>
    <lineage>
        <taxon>Bacteria</taxon>
        <taxon>Pseudomonadati</taxon>
        <taxon>Bacteroidota</taxon>
        <taxon>Chitinophagia</taxon>
        <taxon>Chitinophagales</taxon>
        <taxon>Chitinophagaceae</taxon>
        <taxon>Chitinophaga</taxon>
    </lineage>
</organism>
<dbReference type="Pfam" id="PF07980">
    <property type="entry name" value="SusD_RagB"/>
    <property type="match status" value="1"/>
</dbReference>
<gene>
    <name evidence="9" type="ORF">FHW36_1011262</name>
</gene>
<dbReference type="Gene3D" id="1.25.40.390">
    <property type="match status" value="1"/>
</dbReference>
<comment type="subcellular location">
    <subcellularLocation>
        <location evidence="1">Cell outer membrane</location>
    </subcellularLocation>
</comment>
<dbReference type="EMBL" id="VIWO01000001">
    <property type="protein sequence ID" value="TWF45332.1"/>
    <property type="molecule type" value="Genomic_DNA"/>
</dbReference>
<dbReference type="Pfam" id="PF14322">
    <property type="entry name" value="SusD-like_3"/>
    <property type="match status" value="1"/>
</dbReference>
<sequence>MKTLRYSSVVIVALAGLLTACSKSFLERAPQGTLTEEIVANKDGVNFLLIGAYAVLDGQGNGAAVAGGNPWEASPTNWIYGSVVGGDAHKGSNAGDQEPINDIAKSTYNASNSFFNTKWKAVYEGVSRCNLTLQKMKQATDMTPAQKTQVEAEARFLRGHYYFELKKFFNNVPYVTDTSADVRVSNDKDIWPFIEADFKFAADNLPGDYVASGEVTRANKSAAQAYLGKTYLYEKKYAEAFTLLATVVSSGKTSAGVPYQLSNRFEDNFDASKKLNNPEAVFYIEMTANDGTNTIANANSGEMLNFPYDPSPFGCCGFFQPSQDLVNSYRVDANGLPYLDDYNDHPVKSDKGITSSQAFVPDADPLDPRLDWTVGRRGVPYHDWGNHPGAIWQRDQGYGGPYSPKKMVYWKKDQDKYHDAHSWAPGSAINVNLIRFADVVLMYAEAAAQTGNLQVATDMVNKVRDRMKNNPTEWLHKWDDATKQFVPGVMAANYKIGDYPLFGSTAYALKAIYFERKLELATEGHRFFDISRWGIADQVLTAYYTYETTKAGFPDLIGAQFTKGKNEYFPIPQRQIDLTLQNGQPVLKQNAGY</sequence>
<evidence type="ECO:0000256" key="2">
    <source>
        <dbReference type="ARBA" id="ARBA00006275"/>
    </source>
</evidence>
<comment type="caution">
    <text evidence="9">The sequence shown here is derived from an EMBL/GenBank/DDBJ whole genome shotgun (WGS) entry which is preliminary data.</text>
</comment>
<feature type="signal peptide" evidence="6">
    <location>
        <begin position="1"/>
        <end position="22"/>
    </location>
</feature>
<evidence type="ECO:0000256" key="3">
    <source>
        <dbReference type="ARBA" id="ARBA00022729"/>
    </source>
</evidence>
<evidence type="ECO:0000256" key="5">
    <source>
        <dbReference type="ARBA" id="ARBA00023237"/>
    </source>
</evidence>
<dbReference type="InterPro" id="IPR033985">
    <property type="entry name" value="SusD-like_N"/>
</dbReference>
<dbReference type="GO" id="GO:0009279">
    <property type="term" value="C:cell outer membrane"/>
    <property type="evidence" value="ECO:0007669"/>
    <property type="project" value="UniProtKB-SubCell"/>
</dbReference>
<reference evidence="9 10" key="1">
    <citation type="submission" date="2019-06" db="EMBL/GenBank/DDBJ databases">
        <title>Sorghum-associated microbial communities from plants grown in Nebraska, USA.</title>
        <authorList>
            <person name="Schachtman D."/>
        </authorList>
    </citation>
    <scope>NUCLEOTIDE SEQUENCE [LARGE SCALE GENOMIC DNA]</scope>
    <source>
        <strain evidence="9 10">1209</strain>
    </source>
</reference>
<evidence type="ECO:0000256" key="4">
    <source>
        <dbReference type="ARBA" id="ARBA00023136"/>
    </source>
</evidence>
<dbReference type="SUPFAM" id="SSF48452">
    <property type="entry name" value="TPR-like"/>
    <property type="match status" value="1"/>
</dbReference>
<evidence type="ECO:0000256" key="6">
    <source>
        <dbReference type="SAM" id="SignalP"/>
    </source>
</evidence>
<feature type="domain" description="SusD-like N-terminal" evidence="8">
    <location>
        <begin position="100"/>
        <end position="232"/>
    </location>
</feature>
<dbReference type="RefSeq" id="WP_145663897.1">
    <property type="nucleotide sequence ID" value="NZ_VIWO01000001.1"/>
</dbReference>
<comment type="similarity">
    <text evidence="2">Belongs to the SusD family.</text>
</comment>
<keyword evidence="5" id="KW-0998">Cell outer membrane</keyword>
<dbReference type="Proteomes" id="UP000320811">
    <property type="component" value="Unassembled WGS sequence"/>
</dbReference>
<keyword evidence="4" id="KW-0472">Membrane</keyword>
<dbReference type="InterPro" id="IPR011990">
    <property type="entry name" value="TPR-like_helical_dom_sf"/>
</dbReference>
<evidence type="ECO:0000259" key="8">
    <source>
        <dbReference type="Pfam" id="PF14322"/>
    </source>
</evidence>
<dbReference type="OrthoDB" id="9792139at2"/>
<accession>A0A561Q4N1</accession>